<dbReference type="GO" id="GO:0016787">
    <property type="term" value="F:hydrolase activity"/>
    <property type="evidence" value="ECO:0007669"/>
    <property type="project" value="UniProtKB-KW"/>
</dbReference>
<evidence type="ECO:0000313" key="2">
    <source>
        <dbReference type="EMBL" id="RIQ14458.1"/>
    </source>
</evidence>
<dbReference type="Proteomes" id="UP000284057">
    <property type="component" value="Unassembled WGS sequence"/>
</dbReference>
<comment type="caution">
    <text evidence="2">The sequence shown here is derived from an EMBL/GenBank/DDBJ whole genome shotgun (WGS) entry which is preliminary data.</text>
</comment>
<feature type="domain" description="AB hydrolase-1" evidence="1">
    <location>
        <begin position="23"/>
        <end position="253"/>
    </location>
</feature>
<protein>
    <submittedName>
        <fullName evidence="2">Alpha/beta hydrolase</fullName>
    </submittedName>
</protein>
<dbReference type="SUPFAM" id="SSF53474">
    <property type="entry name" value="alpha/beta-Hydrolases"/>
    <property type="match status" value="1"/>
</dbReference>
<dbReference type="PANTHER" id="PTHR43194">
    <property type="entry name" value="HYDROLASE ALPHA/BETA FOLD FAMILY"/>
    <property type="match status" value="1"/>
</dbReference>
<keyword evidence="2" id="KW-0378">Hydrolase</keyword>
<gene>
    <name evidence="2" type="ORF">DY240_24665</name>
</gene>
<dbReference type="InterPro" id="IPR050228">
    <property type="entry name" value="Carboxylesterase_BioH"/>
</dbReference>
<evidence type="ECO:0000313" key="3">
    <source>
        <dbReference type="Proteomes" id="UP000284057"/>
    </source>
</evidence>
<dbReference type="InterPro" id="IPR029058">
    <property type="entry name" value="AB_hydrolase_fold"/>
</dbReference>
<dbReference type="Pfam" id="PF12697">
    <property type="entry name" value="Abhydrolase_6"/>
    <property type="match status" value="1"/>
</dbReference>
<dbReference type="EMBL" id="QUAL01000347">
    <property type="protein sequence ID" value="RIQ14458.1"/>
    <property type="molecule type" value="Genomic_DNA"/>
</dbReference>
<reference evidence="2 3" key="1">
    <citation type="submission" date="2018-09" db="EMBL/GenBank/DDBJ databases">
        <title>Isolation, diversity and antifungal activity of actinobacteria from wheat.</title>
        <authorList>
            <person name="Han C."/>
        </authorList>
    </citation>
    <scope>NUCLEOTIDE SEQUENCE [LARGE SCALE GENOMIC DNA]</scope>
    <source>
        <strain evidence="2 3">NEAU-YY265</strain>
    </source>
</reference>
<organism evidence="2 3">
    <name type="scientific">Jiangella rhizosphaerae</name>
    <dbReference type="NCBI Taxonomy" id="2293569"/>
    <lineage>
        <taxon>Bacteria</taxon>
        <taxon>Bacillati</taxon>
        <taxon>Actinomycetota</taxon>
        <taxon>Actinomycetes</taxon>
        <taxon>Jiangellales</taxon>
        <taxon>Jiangellaceae</taxon>
        <taxon>Jiangella</taxon>
    </lineage>
</organism>
<accession>A0A418KJP6</accession>
<dbReference type="RefSeq" id="WP_119662359.1">
    <property type="nucleotide sequence ID" value="NZ_QUAL01000347.1"/>
</dbReference>
<dbReference type="PANTHER" id="PTHR43194:SF2">
    <property type="entry name" value="PEROXISOMAL MEMBRANE PROTEIN LPX1"/>
    <property type="match status" value="1"/>
</dbReference>
<dbReference type="AlphaFoldDB" id="A0A418KJP6"/>
<evidence type="ECO:0000259" key="1">
    <source>
        <dbReference type="Pfam" id="PF12697"/>
    </source>
</evidence>
<dbReference type="Gene3D" id="3.40.50.1820">
    <property type="entry name" value="alpha/beta hydrolase"/>
    <property type="match status" value="1"/>
</dbReference>
<name>A0A418KJP6_9ACTN</name>
<keyword evidence="3" id="KW-1185">Reference proteome</keyword>
<dbReference type="InterPro" id="IPR000073">
    <property type="entry name" value="AB_hydrolase_1"/>
</dbReference>
<sequence length="266" mass="27392">MHTTSSPDGTTLAFDRTGDGPALVLVAGAFGTRDHPSLTGLAGHLSEHATVYRYDRRGRGDSTDTPPYAVEREVEDLAAVVDAAGGRAHVYGLSSGAALAVRAAAAGLPIDRLILHEPPYDVDGARPALPADFAERVAALVAGGRNGDAVEYFMTRGMGLPAEMVASMRPSPMWAGLERLAPTLVHDNAVMGDNAVPVADLGGLAQPVLVLSGELSPGWFHRAAAAVAAACPDGRHRALPGQSHFAPDDAAVAAAVIEFLKPVISG</sequence>
<dbReference type="OrthoDB" id="63519at2"/>
<proteinExistence type="predicted"/>